<organism evidence="1 2">
    <name type="scientific">Ameca splendens</name>
    <dbReference type="NCBI Taxonomy" id="208324"/>
    <lineage>
        <taxon>Eukaryota</taxon>
        <taxon>Metazoa</taxon>
        <taxon>Chordata</taxon>
        <taxon>Craniata</taxon>
        <taxon>Vertebrata</taxon>
        <taxon>Euteleostomi</taxon>
        <taxon>Actinopterygii</taxon>
        <taxon>Neopterygii</taxon>
        <taxon>Teleostei</taxon>
        <taxon>Neoteleostei</taxon>
        <taxon>Acanthomorphata</taxon>
        <taxon>Ovalentaria</taxon>
        <taxon>Atherinomorphae</taxon>
        <taxon>Cyprinodontiformes</taxon>
        <taxon>Goodeidae</taxon>
        <taxon>Ameca</taxon>
    </lineage>
</organism>
<name>A0ABV0ZL28_9TELE</name>
<comment type="caution">
    <text evidence="1">The sequence shown here is derived from an EMBL/GenBank/DDBJ whole genome shotgun (WGS) entry which is preliminary data.</text>
</comment>
<dbReference type="Proteomes" id="UP001469553">
    <property type="component" value="Unassembled WGS sequence"/>
</dbReference>
<evidence type="ECO:0000313" key="2">
    <source>
        <dbReference type="Proteomes" id="UP001469553"/>
    </source>
</evidence>
<reference evidence="1 2" key="1">
    <citation type="submission" date="2021-06" db="EMBL/GenBank/DDBJ databases">
        <authorList>
            <person name="Palmer J.M."/>
        </authorList>
    </citation>
    <scope>NUCLEOTIDE SEQUENCE [LARGE SCALE GENOMIC DNA]</scope>
    <source>
        <strain evidence="1 2">AS_MEX2019</strain>
        <tissue evidence="1">Muscle</tissue>
    </source>
</reference>
<dbReference type="EMBL" id="JAHRIP010066543">
    <property type="protein sequence ID" value="MEQ2306776.1"/>
    <property type="molecule type" value="Genomic_DNA"/>
</dbReference>
<sequence length="113" mass="12768">MNIEQRLVALTLWLSEAVRRVCVSAWTVNKAAEPMVLESEDKQTLMFHHCGFIRAKKATRGKYNATFDVPPDWHADTCGHLTWFTPLVFDSCKVSEAKHGPGYYAGKISNKVL</sequence>
<gene>
    <name evidence="1" type="ORF">AMECASPLE_011684</name>
</gene>
<accession>A0ABV0ZL28</accession>
<keyword evidence="2" id="KW-1185">Reference proteome</keyword>
<evidence type="ECO:0000313" key="1">
    <source>
        <dbReference type="EMBL" id="MEQ2306776.1"/>
    </source>
</evidence>
<proteinExistence type="predicted"/>
<protein>
    <submittedName>
        <fullName evidence="1">Uncharacterized protein</fullName>
    </submittedName>
</protein>